<reference evidence="2 3" key="1">
    <citation type="journal article" date="2018" name="FEMS Microbiol. Ecol.">
        <title>Co-invading symbiotic mutualists of Medicago polymorpha retain high ancestral diversity and contain diverse accessory genomes.</title>
        <authorList>
            <person name="Porter S.S."/>
            <person name="Faber-Hammond J.J."/>
            <person name="Friesen M.L."/>
        </authorList>
    </citation>
    <scope>NUCLEOTIDE SEQUENCE [LARGE SCALE GENOMIC DNA]</scope>
    <source>
        <strain evidence="2 3">Str16</strain>
    </source>
</reference>
<name>A0ABX4TDL2_9HYPH</name>
<accession>A0ABX4TDL2</accession>
<evidence type="ECO:0000313" key="2">
    <source>
        <dbReference type="EMBL" id="PLT95188.1"/>
    </source>
</evidence>
<comment type="caution">
    <text evidence="2">The sequence shown here is derived from an EMBL/GenBank/DDBJ whole genome shotgun (WGS) entry which is preliminary data.</text>
</comment>
<evidence type="ECO:0000313" key="3">
    <source>
        <dbReference type="Proteomes" id="UP001190825"/>
    </source>
</evidence>
<gene>
    <name evidence="2" type="ORF">BMJ33_30290</name>
</gene>
<dbReference type="EMBL" id="NBUC01000154">
    <property type="protein sequence ID" value="PLT95188.1"/>
    <property type="molecule type" value="Genomic_DNA"/>
</dbReference>
<proteinExistence type="predicted"/>
<feature type="region of interest" description="Disordered" evidence="1">
    <location>
        <begin position="37"/>
        <end position="84"/>
    </location>
</feature>
<evidence type="ECO:0000256" key="1">
    <source>
        <dbReference type="SAM" id="MobiDB-lite"/>
    </source>
</evidence>
<feature type="compositionally biased region" description="Basic residues" evidence="1">
    <location>
        <begin position="62"/>
        <end position="84"/>
    </location>
</feature>
<sequence>MGRSGLVSGRRRDQKIGGFGLTAQPTLALSVGLFGRHHDVGDRPGRTQPAPSSMRAASSVFSRRHGRRHRGGHRHRRICHGKDR</sequence>
<protein>
    <submittedName>
        <fullName evidence="2">Uncharacterized protein</fullName>
    </submittedName>
</protein>
<feature type="compositionally biased region" description="Polar residues" evidence="1">
    <location>
        <begin position="49"/>
        <end position="61"/>
    </location>
</feature>
<organism evidence="2 3">
    <name type="scientific">Sinorhizobium medicae</name>
    <dbReference type="NCBI Taxonomy" id="110321"/>
    <lineage>
        <taxon>Bacteria</taxon>
        <taxon>Pseudomonadati</taxon>
        <taxon>Pseudomonadota</taxon>
        <taxon>Alphaproteobacteria</taxon>
        <taxon>Hyphomicrobiales</taxon>
        <taxon>Rhizobiaceae</taxon>
        <taxon>Sinorhizobium/Ensifer group</taxon>
        <taxon>Sinorhizobium</taxon>
    </lineage>
</organism>
<keyword evidence="3" id="KW-1185">Reference proteome</keyword>
<dbReference type="Proteomes" id="UP001190825">
    <property type="component" value="Unassembled WGS sequence"/>
</dbReference>